<dbReference type="EMBL" id="CAJVPY010027590">
    <property type="protein sequence ID" value="CAG8791393.1"/>
    <property type="molecule type" value="Genomic_DNA"/>
</dbReference>
<gene>
    <name evidence="1" type="ORF">DERYTH_LOCUS21506</name>
</gene>
<feature type="non-terminal residue" evidence="1">
    <location>
        <position position="1"/>
    </location>
</feature>
<reference evidence="1" key="1">
    <citation type="submission" date="2021-06" db="EMBL/GenBank/DDBJ databases">
        <authorList>
            <person name="Kallberg Y."/>
            <person name="Tangrot J."/>
            <person name="Rosling A."/>
        </authorList>
    </citation>
    <scope>NUCLEOTIDE SEQUENCE</scope>
    <source>
        <strain evidence="1">MA453B</strain>
    </source>
</reference>
<evidence type="ECO:0000313" key="1">
    <source>
        <dbReference type="EMBL" id="CAG8791393.1"/>
    </source>
</evidence>
<feature type="non-terminal residue" evidence="1">
    <location>
        <position position="222"/>
    </location>
</feature>
<accession>A0A9N9JQC6</accession>
<dbReference type="InterPro" id="IPR013320">
    <property type="entry name" value="ConA-like_dom_sf"/>
</dbReference>
<sequence length="222" mass="25625">RHEQRTYHELITEPVLFTPEYNRVINHSELPVVKDELSITLKINLLSHAPPSSSSSWRTVFYKAIVDSSHTPALWLSSFNSMPAPRFTVNGVIDGGVNFYGYEFLLNRWYHIAYTLSDSEKRMNFYIDSKWIGSYNIQDVQNQSFIFNYGPLYIGKQPIVNEANGFNGHISNFRYYNFRLSHDEVLMDYSGEDPTKSIDDKCPNRFFDGLIIGLFLGITVLA</sequence>
<keyword evidence="2" id="KW-1185">Reference proteome</keyword>
<protein>
    <submittedName>
        <fullName evidence="1">16518_t:CDS:1</fullName>
    </submittedName>
</protein>
<dbReference type="OrthoDB" id="2311784at2759"/>
<organism evidence="1 2">
    <name type="scientific">Dentiscutata erythropus</name>
    <dbReference type="NCBI Taxonomy" id="1348616"/>
    <lineage>
        <taxon>Eukaryota</taxon>
        <taxon>Fungi</taxon>
        <taxon>Fungi incertae sedis</taxon>
        <taxon>Mucoromycota</taxon>
        <taxon>Glomeromycotina</taxon>
        <taxon>Glomeromycetes</taxon>
        <taxon>Diversisporales</taxon>
        <taxon>Gigasporaceae</taxon>
        <taxon>Dentiscutata</taxon>
    </lineage>
</organism>
<name>A0A9N9JQC6_9GLOM</name>
<dbReference type="AlphaFoldDB" id="A0A9N9JQC6"/>
<dbReference type="SUPFAM" id="SSF49899">
    <property type="entry name" value="Concanavalin A-like lectins/glucanases"/>
    <property type="match status" value="1"/>
</dbReference>
<dbReference type="Pfam" id="PF13385">
    <property type="entry name" value="Laminin_G_3"/>
    <property type="match status" value="1"/>
</dbReference>
<evidence type="ECO:0000313" key="2">
    <source>
        <dbReference type="Proteomes" id="UP000789405"/>
    </source>
</evidence>
<dbReference type="Gene3D" id="2.60.120.200">
    <property type="match status" value="1"/>
</dbReference>
<dbReference type="Proteomes" id="UP000789405">
    <property type="component" value="Unassembled WGS sequence"/>
</dbReference>
<comment type="caution">
    <text evidence="1">The sequence shown here is derived from an EMBL/GenBank/DDBJ whole genome shotgun (WGS) entry which is preliminary data.</text>
</comment>
<proteinExistence type="predicted"/>